<keyword evidence="12" id="KW-0995">Kinetochore</keyword>
<dbReference type="RefSeq" id="XP_013396329.1">
    <property type="nucleotide sequence ID" value="XM_013540875.1"/>
</dbReference>
<name>A0A1S3IFT2_LINAN</name>
<dbReference type="GO" id="GO:0007094">
    <property type="term" value="P:mitotic spindle assembly checkpoint signaling"/>
    <property type="evidence" value="ECO:0007669"/>
    <property type="project" value="TreeGrafter"/>
</dbReference>
<evidence type="ECO:0000256" key="18">
    <source>
        <dbReference type="ARBA" id="ARBA00023212"/>
    </source>
</evidence>
<evidence type="ECO:0000256" key="9">
    <source>
        <dbReference type="ARBA" id="ARBA00022618"/>
    </source>
</evidence>
<keyword evidence="14" id="KW-0653">Protein transport</keyword>
<evidence type="ECO:0000256" key="14">
    <source>
        <dbReference type="ARBA" id="ARBA00022927"/>
    </source>
</evidence>
<feature type="domain" description="Centromere/kinetochore protein zw10 N-terminal" evidence="24">
    <location>
        <begin position="33"/>
        <end position="124"/>
    </location>
</feature>
<dbReference type="Pfam" id="PF06248">
    <property type="entry name" value="Zw10_N"/>
    <property type="match status" value="1"/>
</dbReference>
<dbReference type="FunCoup" id="A0A1S3IFT2">
    <property type="interactions" value="2134"/>
</dbReference>
<feature type="domain" description="ZW10 C-terminal helical" evidence="27">
    <location>
        <begin position="618"/>
        <end position="769"/>
    </location>
</feature>
<gene>
    <name evidence="29" type="primary">LOC106163316</name>
</gene>
<keyword evidence="11" id="KW-0256">Endoplasmic reticulum</keyword>
<evidence type="ECO:0000256" key="22">
    <source>
        <dbReference type="ARBA" id="ARBA00069312"/>
    </source>
</evidence>
<dbReference type="GO" id="GO:0006888">
    <property type="term" value="P:endoplasmic reticulum to Golgi vesicle-mediated transport"/>
    <property type="evidence" value="ECO:0007669"/>
    <property type="project" value="TreeGrafter"/>
</dbReference>
<accession>A0A1S3IFT2</accession>
<keyword evidence="17" id="KW-0472">Membrane</keyword>
<dbReference type="InterPro" id="IPR048343">
    <property type="entry name" value="ZW10_C"/>
</dbReference>
<dbReference type="AlphaFoldDB" id="A0A1S3IFT2"/>
<keyword evidence="28" id="KW-1185">Reference proteome</keyword>
<dbReference type="PANTHER" id="PTHR12205:SF0">
    <property type="entry name" value="CENTROMERE_KINETOCHORE PROTEIN ZW10 HOMOLOG"/>
    <property type="match status" value="1"/>
</dbReference>
<dbReference type="KEGG" id="lak:106163316"/>
<feature type="region of interest" description="Disordered" evidence="23">
    <location>
        <begin position="426"/>
        <end position="446"/>
    </location>
</feature>
<keyword evidence="6" id="KW-0158">Chromosome</keyword>
<dbReference type="GO" id="GO:0005819">
    <property type="term" value="C:spindle"/>
    <property type="evidence" value="ECO:0007669"/>
    <property type="project" value="UniProtKB-SubCell"/>
</dbReference>
<dbReference type="Gene3D" id="1.10.357.150">
    <property type="match status" value="1"/>
</dbReference>
<keyword evidence="7" id="KW-0963">Cytoplasm</keyword>
<keyword evidence="16" id="KW-0175">Coiled coil</keyword>
<evidence type="ECO:0000256" key="10">
    <source>
        <dbReference type="ARBA" id="ARBA00022776"/>
    </source>
</evidence>
<evidence type="ECO:0000256" key="6">
    <source>
        <dbReference type="ARBA" id="ARBA00022454"/>
    </source>
</evidence>
<dbReference type="Pfam" id="PF22766">
    <property type="entry name" value="ZW10_C2"/>
    <property type="match status" value="1"/>
</dbReference>
<keyword evidence="10" id="KW-0498">Mitosis</keyword>
<dbReference type="GO" id="GO:0005634">
    <property type="term" value="C:nucleus"/>
    <property type="evidence" value="ECO:0007669"/>
    <property type="project" value="InterPro"/>
</dbReference>
<dbReference type="InterPro" id="IPR055148">
    <property type="entry name" value="ZW10_C_2"/>
</dbReference>
<organism evidence="28 29">
    <name type="scientific">Lingula anatina</name>
    <name type="common">Brachiopod</name>
    <name type="synonym">Lingula unguis</name>
    <dbReference type="NCBI Taxonomy" id="7574"/>
    <lineage>
        <taxon>Eukaryota</taxon>
        <taxon>Metazoa</taxon>
        <taxon>Spiralia</taxon>
        <taxon>Lophotrochozoa</taxon>
        <taxon>Brachiopoda</taxon>
        <taxon>Linguliformea</taxon>
        <taxon>Lingulata</taxon>
        <taxon>Lingulida</taxon>
        <taxon>Linguloidea</taxon>
        <taxon>Lingulidae</taxon>
        <taxon>Lingula</taxon>
    </lineage>
</organism>
<dbReference type="OrthoDB" id="534815at2759"/>
<evidence type="ECO:0000256" key="8">
    <source>
        <dbReference type="ARBA" id="ARBA00022553"/>
    </source>
</evidence>
<evidence type="ECO:0000256" key="7">
    <source>
        <dbReference type="ARBA" id="ARBA00022490"/>
    </source>
</evidence>
<dbReference type="Pfam" id="PF20666">
    <property type="entry name" value="ZW10_C"/>
    <property type="match status" value="1"/>
</dbReference>
<evidence type="ECO:0000259" key="25">
    <source>
        <dbReference type="Pfam" id="PF20665"/>
    </source>
</evidence>
<dbReference type="STRING" id="7574.A0A1S3IFT2"/>
<evidence type="ECO:0000259" key="27">
    <source>
        <dbReference type="Pfam" id="PF22766"/>
    </source>
</evidence>
<keyword evidence="15" id="KW-0007">Acetylation</keyword>
<evidence type="ECO:0000256" key="12">
    <source>
        <dbReference type="ARBA" id="ARBA00022838"/>
    </source>
</evidence>
<evidence type="ECO:0000259" key="26">
    <source>
        <dbReference type="Pfam" id="PF20666"/>
    </source>
</evidence>
<keyword evidence="13" id="KW-0931">ER-Golgi transport</keyword>
<evidence type="ECO:0000256" key="4">
    <source>
        <dbReference type="ARBA" id="ARBA00006245"/>
    </source>
</evidence>
<dbReference type="GO" id="GO:0051301">
    <property type="term" value="P:cell division"/>
    <property type="evidence" value="ECO:0007669"/>
    <property type="project" value="UniProtKB-KW"/>
</dbReference>
<dbReference type="GO" id="GO:1990423">
    <property type="term" value="C:RZZ complex"/>
    <property type="evidence" value="ECO:0007669"/>
    <property type="project" value="TreeGrafter"/>
</dbReference>
<evidence type="ECO:0000256" key="15">
    <source>
        <dbReference type="ARBA" id="ARBA00022990"/>
    </source>
</evidence>
<keyword evidence="9" id="KW-0132">Cell division</keyword>
<keyword evidence="5" id="KW-0813">Transport</keyword>
<keyword evidence="20" id="KW-0137">Centromere</keyword>
<comment type="subcellular location">
    <subcellularLocation>
        <location evidence="3">Chromosome</location>
        <location evidence="3">Centromere</location>
        <location evidence="3">Kinetochore</location>
    </subcellularLocation>
    <subcellularLocation>
        <location evidence="1">Cytoplasm</location>
        <location evidence="1">Cytoskeleton</location>
        <location evidence="1">Spindle</location>
    </subcellularLocation>
    <subcellularLocation>
        <location evidence="2">Endoplasmic reticulum membrane</location>
        <topology evidence="2">Peripheral membrane protein</topology>
    </subcellularLocation>
</comment>
<keyword evidence="19" id="KW-0131">Cell cycle</keyword>
<feature type="domain" description="Centromere/kinetochore protein zw10 C-terminal" evidence="26">
    <location>
        <begin position="466"/>
        <end position="596"/>
    </location>
</feature>
<keyword evidence="18" id="KW-0206">Cytoskeleton</keyword>
<reference evidence="29" key="1">
    <citation type="submission" date="2025-08" db="UniProtKB">
        <authorList>
            <consortium name="RefSeq"/>
        </authorList>
    </citation>
    <scope>IDENTIFICATION</scope>
    <source>
        <tissue evidence="29">Gonads</tissue>
    </source>
</reference>
<evidence type="ECO:0000256" key="21">
    <source>
        <dbReference type="ARBA" id="ARBA00065852"/>
    </source>
</evidence>
<evidence type="ECO:0000256" key="13">
    <source>
        <dbReference type="ARBA" id="ARBA00022892"/>
    </source>
</evidence>
<dbReference type="GO" id="GO:0005789">
    <property type="term" value="C:endoplasmic reticulum membrane"/>
    <property type="evidence" value="ECO:0007669"/>
    <property type="project" value="UniProtKB-SubCell"/>
</dbReference>
<evidence type="ECO:0000256" key="3">
    <source>
        <dbReference type="ARBA" id="ARBA00004629"/>
    </source>
</evidence>
<comment type="subunit">
    <text evidence="21">Interacts with NBAS and KNTC1/ROD; the interactions are mutually exclusive and indicative for its association in two different vesicle tethering complexes. Component of the RZZ complex composed of KNTC1/ROD, ZW10 and ZWILCH. Component of the NRZ complex composed of NBAS, ZW10 and RINT1/TIP20L; NRZ associates with SNAREs STX18, USE1L, BNIP1/SEC20L and SEC22B (the assembly has been described as syntaxin 18 complex). Interacts directly with RINT1/TIP20L bound to BNIP1/SEC20L. Interacts with C19orf25 and ZWINT. Interacts with ZFYVE1. Interacts with RAB18 and this interaction is enhanced in the presence of ZFYVE1.</text>
</comment>
<dbReference type="FunFam" id="1.10.357.150:FF:000001">
    <property type="entry name" value="centromere/kinetochore protein zw10 homolog"/>
    <property type="match status" value="1"/>
</dbReference>
<dbReference type="GO" id="GO:0015031">
    <property type="term" value="P:protein transport"/>
    <property type="evidence" value="ECO:0007669"/>
    <property type="project" value="UniProtKB-KW"/>
</dbReference>
<dbReference type="Proteomes" id="UP000085678">
    <property type="component" value="Unplaced"/>
</dbReference>
<evidence type="ECO:0000256" key="23">
    <source>
        <dbReference type="SAM" id="MobiDB-lite"/>
    </source>
</evidence>
<evidence type="ECO:0000256" key="16">
    <source>
        <dbReference type="ARBA" id="ARBA00023054"/>
    </source>
</evidence>
<protein>
    <recommendedName>
        <fullName evidence="22">Centromere/kinetochore protein zw10 homolog</fullName>
    </recommendedName>
</protein>
<evidence type="ECO:0000256" key="11">
    <source>
        <dbReference type="ARBA" id="ARBA00022824"/>
    </source>
</evidence>
<evidence type="ECO:0000256" key="5">
    <source>
        <dbReference type="ARBA" id="ARBA00022448"/>
    </source>
</evidence>
<evidence type="ECO:0000259" key="24">
    <source>
        <dbReference type="Pfam" id="PF06248"/>
    </source>
</evidence>
<dbReference type="Pfam" id="PF20665">
    <property type="entry name" value="Zw10_middle"/>
    <property type="match status" value="1"/>
</dbReference>
<dbReference type="GeneID" id="106163316"/>
<evidence type="ECO:0000313" key="28">
    <source>
        <dbReference type="Proteomes" id="UP000085678"/>
    </source>
</evidence>
<sequence>MASTAASFVTEVLATAGSLKKEDIPTTQLNQLSGKIRDVKTEVYETLQKKHVDFYPVLHSTVELGERVKSLSEEMESMTGRIDNEIKNQLNMSTNEFQELSTRLQETNGILEILDKLVTIHDALQAATQAIESQHFTVAAQNLELVNRELASSSPQWERDLKIFQALQTEYRVQREKLIYTLGDAWSKHVVWVVPQSQDVKAGQMSMVELRFSQAEVSSSVMKEVIQAMHELHVLETKLKPFGQKCMSLIVKPIVEDARTEVHIQKHSSFKFLQVNRMVGSGSGDRHVATPNEAYDKLETVFKFLNENLLGVQIQVQSAEKQNKRLVAEDLGQYIADDILDHIVKECLSHSIPTSNKDLDKYKGVISATEGFHKMLVKCAFITTNNSKLLDYVKNINVLFANKKCQEILERARKLMTSDIHNAIHVPSEDESTPKPEHQGITTPQQGQINSEDGMAAHNLLSANTFQLPPCQISVSVKQLMGMAYETLQEACTSSPQCCIQLFYCVHSMFELYCSVVPTYHKDSLATLPQLTALHHNNCMYIAHHLITLGHQFRDRLADPLNQGLATFVDFVPKLRRLGTECFLAQMKTQRLQLLEYLKGARGFVGVSEDKNFTDGERALKQVLHQLMLLRRVWLDVLPVSTFNKAMGTLLNSVVTELISCVTLLEDISADDATQLSSLLGILPERGPELFLHGQDKAQALAEVHKNVAKWTKYKELLVLLNAGLQEISDRWADGKGPLSSDFSANEVKQLVRALFQNTEKRSAVLARIK</sequence>
<dbReference type="InterPro" id="IPR048344">
    <property type="entry name" value="Zw10_middle"/>
</dbReference>
<evidence type="ECO:0000313" key="29">
    <source>
        <dbReference type="RefSeq" id="XP_013396329.1"/>
    </source>
</evidence>
<evidence type="ECO:0000256" key="1">
    <source>
        <dbReference type="ARBA" id="ARBA00004186"/>
    </source>
</evidence>
<dbReference type="PANTHER" id="PTHR12205">
    <property type="entry name" value="CENTROMERE/KINETOCHORE PROTEIN ZW10"/>
    <property type="match status" value="1"/>
</dbReference>
<proteinExistence type="inferred from homology"/>
<dbReference type="InParanoid" id="A0A1S3IFT2"/>
<keyword evidence="8" id="KW-0597">Phosphoprotein</keyword>
<evidence type="ECO:0000256" key="19">
    <source>
        <dbReference type="ARBA" id="ARBA00023306"/>
    </source>
</evidence>
<evidence type="ECO:0000256" key="17">
    <source>
        <dbReference type="ARBA" id="ARBA00023136"/>
    </source>
</evidence>
<comment type="similarity">
    <text evidence="4">Belongs to the ZW10 family.</text>
</comment>
<dbReference type="InterPro" id="IPR009361">
    <property type="entry name" value="Zw10_N"/>
</dbReference>
<evidence type="ECO:0000256" key="2">
    <source>
        <dbReference type="ARBA" id="ARBA00004406"/>
    </source>
</evidence>
<evidence type="ECO:0000256" key="20">
    <source>
        <dbReference type="ARBA" id="ARBA00023328"/>
    </source>
</evidence>
<feature type="domain" description="Centromere/kinetochore protein zw10 middle" evidence="25">
    <location>
        <begin position="182"/>
        <end position="416"/>
    </location>
</feature>
<dbReference type="InterPro" id="IPR046362">
    <property type="entry name" value="Zw10/DSL1_C_sf"/>
</dbReference>